<evidence type="ECO:0000259" key="15">
    <source>
        <dbReference type="PROSITE" id="PS51547"/>
    </source>
</evidence>
<dbReference type="InterPro" id="IPR015433">
    <property type="entry name" value="PI3/4_kinase"/>
</dbReference>
<evidence type="ECO:0000313" key="16">
    <source>
        <dbReference type="Proteomes" id="UP000887572"/>
    </source>
</evidence>
<comment type="catalytic activity">
    <reaction evidence="6">
        <text>a 1,2-diacyl-sn-glycero-3-phospho-(1D-myo-inositol) + ATP = a 1,2-diacyl-sn-glycero-3-phospho-(1D-myo-inositol-3-phosphate) + ADP + H(+)</text>
        <dbReference type="Rhea" id="RHEA:12709"/>
        <dbReference type="ChEBI" id="CHEBI:15378"/>
        <dbReference type="ChEBI" id="CHEBI:30616"/>
        <dbReference type="ChEBI" id="CHEBI:57880"/>
        <dbReference type="ChEBI" id="CHEBI:58088"/>
        <dbReference type="ChEBI" id="CHEBI:456216"/>
        <dbReference type="EC" id="2.7.1.137"/>
    </reaction>
    <physiologicalReaction direction="left-to-right" evidence="6">
        <dbReference type="Rhea" id="RHEA:12710"/>
    </physiologicalReaction>
</comment>
<dbReference type="SUPFAM" id="SSF48371">
    <property type="entry name" value="ARM repeat"/>
    <property type="match status" value="1"/>
</dbReference>
<dbReference type="InterPro" id="IPR036871">
    <property type="entry name" value="PX_dom_sf"/>
</dbReference>
<dbReference type="GO" id="GO:0005524">
    <property type="term" value="F:ATP binding"/>
    <property type="evidence" value="ECO:0007669"/>
    <property type="project" value="UniProtKB-KW"/>
</dbReference>
<dbReference type="GO" id="GO:0016477">
    <property type="term" value="P:cell migration"/>
    <property type="evidence" value="ECO:0007669"/>
    <property type="project" value="TreeGrafter"/>
</dbReference>
<dbReference type="GO" id="GO:0035005">
    <property type="term" value="F:1-phosphatidylinositol-4-phosphate 3-kinase activity"/>
    <property type="evidence" value="ECO:0007669"/>
    <property type="project" value="UniProtKB-EC"/>
</dbReference>
<dbReference type="SUPFAM" id="SSF64268">
    <property type="entry name" value="PX domain"/>
    <property type="match status" value="1"/>
</dbReference>
<dbReference type="FunFam" id="1.10.1070.11:FF:000001">
    <property type="entry name" value="Phosphatidylinositol 4,5-bisphosphate 3-kinase catalytic subunit"/>
    <property type="match status" value="1"/>
</dbReference>
<dbReference type="Gene3D" id="3.30.1010.10">
    <property type="entry name" value="Phosphatidylinositol 3-kinase Catalytic Subunit, Chain A, domain 4"/>
    <property type="match status" value="1"/>
</dbReference>
<dbReference type="PROSITE" id="PS00916">
    <property type="entry name" value="PI3_4_KINASE_2"/>
    <property type="match status" value="1"/>
</dbReference>
<dbReference type="InterPro" id="IPR018936">
    <property type="entry name" value="PI3/4_kinase_CS"/>
</dbReference>
<evidence type="ECO:0000256" key="9">
    <source>
        <dbReference type="SAM" id="MobiDB-lite"/>
    </source>
</evidence>
<dbReference type="InterPro" id="IPR036940">
    <property type="entry name" value="PI3/4_kinase_cat_sf"/>
</dbReference>
<evidence type="ECO:0000259" key="11">
    <source>
        <dbReference type="PROSITE" id="PS50195"/>
    </source>
</evidence>
<dbReference type="PROSITE" id="PS50290">
    <property type="entry name" value="PI3_4_KINASE_3"/>
    <property type="match status" value="1"/>
</dbReference>
<dbReference type="InterPro" id="IPR001263">
    <property type="entry name" value="PI3K_accessory_dom"/>
</dbReference>
<dbReference type="InterPro" id="IPR001683">
    <property type="entry name" value="PX_dom"/>
</dbReference>
<dbReference type="PROSITE" id="PS50195">
    <property type="entry name" value="PX"/>
    <property type="match status" value="1"/>
</dbReference>
<evidence type="ECO:0000259" key="12">
    <source>
        <dbReference type="PROSITE" id="PS50290"/>
    </source>
</evidence>
<feature type="domain" description="PX" evidence="11">
    <location>
        <begin position="1403"/>
        <end position="1519"/>
    </location>
</feature>
<organism evidence="16 17">
    <name type="scientific">Globodera rostochiensis</name>
    <name type="common">Golden nematode worm</name>
    <name type="synonym">Heterodera rostochiensis</name>
    <dbReference type="NCBI Taxonomy" id="31243"/>
    <lineage>
        <taxon>Eukaryota</taxon>
        <taxon>Metazoa</taxon>
        <taxon>Ecdysozoa</taxon>
        <taxon>Nematoda</taxon>
        <taxon>Chromadorea</taxon>
        <taxon>Rhabditida</taxon>
        <taxon>Tylenchina</taxon>
        <taxon>Tylenchomorpha</taxon>
        <taxon>Tylenchoidea</taxon>
        <taxon>Heteroderidae</taxon>
        <taxon>Heteroderinae</taxon>
        <taxon>Globodera</taxon>
    </lineage>
</organism>
<dbReference type="InterPro" id="IPR000403">
    <property type="entry name" value="PI3/4_kinase_cat_dom"/>
</dbReference>
<evidence type="ECO:0000256" key="8">
    <source>
        <dbReference type="PROSITE-ProRule" id="PRU00880"/>
    </source>
</evidence>
<feature type="domain" description="C2 PI3K-type" evidence="15">
    <location>
        <begin position="628"/>
        <end position="823"/>
    </location>
</feature>
<dbReference type="Pfam" id="PF00794">
    <property type="entry name" value="PI3K_rbd"/>
    <property type="match status" value="1"/>
</dbReference>
<comment type="similarity">
    <text evidence="8">Belongs to the PI3/PI4-kinase family.</text>
</comment>
<reference evidence="17" key="1">
    <citation type="submission" date="2022-11" db="UniProtKB">
        <authorList>
            <consortium name="WormBaseParasite"/>
        </authorList>
    </citation>
    <scope>IDENTIFICATION</scope>
</reference>
<evidence type="ECO:0000256" key="7">
    <source>
        <dbReference type="ARBA" id="ARBA00029297"/>
    </source>
</evidence>
<keyword evidence="5" id="KW-0443">Lipid metabolism</keyword>
<dbReference type="GO" id="GO:0035091">
    <property type="term" value="F:phosphatidylinositol binding"/>
    <property type="evidence" value="ECO:0007669"/>
    <property type="project" value="InterPro"/>
</dbReference>
<proteinExistence type="inferred from homology"/>
<dbReference type="Pfam" id="PF00454">
    <property type="entry name" value="PI3_PI4_kinase"/>
    <property type="match status" value="1"/>
</dbReference>
<dbReference type="SUPFAM" id="SSF49562">
    <property type="entry name" value="C2 domain (Calcium/lipid-binding domain, CaLB)"/>
    <property type="match status" value="2"/>
</dbReference>
<name>A0A914GS26_GLORO</name>
<dbReference type="SUPFAM" id="SSF56112">
    <property type="entry name" value="Protein kinase-like (PK-like)"/>
    <property type="match status" value="1"/>
</dbReference>
<feature type="domain" description="C2" evidence="10">
    <location>
        <begin position="1537"/>
        <end position="1693"/>
    </location>
</feature>
<evidence type="ECO:0000256" key="3">
    <source>
        <dbReference type="ARBA" id="ARBA00022777"/>
    </source>
</evidence>
<feature type="domain" description="PI3K/PI4K catalytic" evidence="12">
    <location>
        <begin position="1087"/>
        <end position="1362"/>
    </location>
</feature>
<accession>A0A914GS26</accession>
<dbReference type="InterPro" id="IPR035892">
    <property type="entry name" value="C2_domain_sf"/>
</dbReference>
<dbReference type="PROSITE" id="PS51545">
    <property type="entry name" value="PIK_HELICAL"/>
    <property type="match status" value="1"/>
</dbReference>
<dbReference type="PANTHER" id="PTHR10048">
    <property type="entry name" value="PHOSPHATIDYLINOSITOL KINASE"/>
    <property type="match status" value="1"/>
</dbReference>
<dbReference type="InterPro" id="IPR042236">
    <property type="entry name" value="PI3K_accessory_sf"/>
</dbReference>
<dbReference type="Gene3D" id="3.30.1520.10">
    <property type="entry name" value="Phox-like domain"/>
    <property type="match status" value="1"/>
</dbReference>
<dbReference type="InterPro" id="IPR000341">
    <property type="entry name" value="PI3K_Ras-bd_dom"/>
</dbReference>
<keyword evidence="1" id="KW-0808">Transferase</keyword>
<evidence type="ECO:0000259" key="10">
    <source>
        <dbReference type="PROSITE" id="PS50004"/>
    </source>
</evidence>
<dbReference type="GO" id="GO:0048015">
    <property type="term" value="P:phosphatidylinositol-mediated signaling"/>
    <property type="evidence" value="ECO:0007669"/>
    <property type="project" value="TreeGrafter"/>
</dbReference>
<evidence type="ECO:0000256" key="5">
    <source>
        <dbReference type="ARBA" id="ARBA00023098"/>
    </source>
</evidence>
<dbReference type="PROSITE" id="PS51547">
    <property type="entry name" value="C2_PI3K"/>
    <property type="match status" value="1"/>
</dbReference>
<dbReference type="InterPro" id="IPR029071">
    <property type="entry name" value="Ubiquitin-like_domsf"/>
</dbReference>
<dbReference type="Pfam" id="PF00787">
    <property type="entry name" value="PX"/>
    <property type="match status" value="1"/>
</dbReference>
<dbReference type="GO" id="GO:0016303">
    <property type="term" value="F:1-phosphatidylinositol-3-kinase activity"/>
    <property type="evidence" value="ECO:0007669"/>
    <property type="project" value="UniProtKB-EC"/>
</dbReference>
<dbReference type="PROSITE" id="PS51546">
    <property type="entry name" value="PI3K_RBD"/>
    <property type="match status" value="1"/>
</dbReference>
<feature type="domain" description="PI3K-RBD" evidence="14">
    <location>
        <begin position="382"/>
        <end position="484"/>
    </location>
</feature>
<evidence type="ECO:0000256" key="1">
    <source>
        <dbReference type="ARBA" id="ARBA00022679"/>
    </source>
</evidence>
<feature type="domain" description="PIK helical" evidence="13">
    <location>
        <begin position="838"/>
        <end position="1018"/>
    </location>
</feature>
<keyword evidence="2" id="KW-0547">Nucleotide-binding</keyword>
<dbReference type="PANTHER" id="PTHR10048:SF14">
    <property type="entry name" value="LD28067P"/>
    <property type="match status" value="1"/>
</dbReference>
<protein>
    <submittedName>
        <fullName evidence="17">Phosphatidylinositol-4-phosphate 3-kinase</fullName>
    </submittedName>
</protein>
<dbReference type="Gene3D" id="1.25.40.70">
    <property type="entry name" value="Phosphatidylinositol 3-kinase, accessory domain (PIK)"/>
    <property type="match status" value="1"/>
</dbReference>
<dbReference type="Pfam" id="PF00613">
    <property type="entry name" value="PI3Ka"/>
    <property type="match status" value="1"/>
</dbReference>
<evidence type="ECO:0000256" key="4">
    <source>
        <dbReference type="ARBA" id="ARBA00022840"/>
    </source>
</evidence>
<dbReference type="SUPFAM" id="SSF54236">
    <property type="entry name" value="Ubiquitin-like"/>
    <property type="match status" value="1"/>
</dbReference>
<keyword evidence="3" id="KW-0418">Kinase</keyword>
<dbReference type="Gene3D" id="3.10.20.90">
    <property type="entry name" value="Phosphatidylinositol 3-kinase Catalytic Subunit, Chain A, domain 1"/>
    <property type="match status" value="1"/>
</dbReference>
<dbReference type="Gene3D" id="2.60.40.150">
    <property type="entry name" value="C2 domain"/>
    <property type="match status" value="2"/>
</dbReference>
<feature type="compositionally biased region" description="Basic and acidic residues" evidence="9">
    <location>
        <begin position="304"/>
        <end position="315"/>
    </location>
</feature>
<dbReference type="Proteomes" id="UP000887572">
    <property type="component" value="Unplaced"/>
</dbReference>
<keyword evidence="4" id="KW-0067">ATP-binding</keyword>
<dbReference type="Pfam" id="PF00168">
    <property type="entry name" value="C2"/>
    <property type="match status" value="1"/>
</dbReference>
<dbReference type="SMART" id="SM00312">
    <property type="entry name" value="PX"/>
    <property type="match status" value="1"/>
</dbReference>
<sequence>MDETLIGGDVQREEGHQRELEIALELSRKTFMEEEAKRHGGGMVVDELPDLMVVEDPAIIQRNHQIEQIKRMVMAQHSNGSALPSTNPFLNLNCSNSTPVQFQHFHGCPITLVPQLFAPPPTPQQQSVLARSISATLTTPAIESQQHFVCPSSVQLPPFLQHQQLPPFSHIQSSFSFPNTSKFQQTAATSSSSLCNTTNPFGTPLSLSLHNEELPKTFRAVSPPLRVPFRSATFDGDLIDLRSPRNANSMALEEFDPLYVKLQQMKTAQGESAINTHLQSSNTEQLRLLGGCPTAACSSSESADTAKAKNEDKNGHLKRRRASRTAHRMLSCDDLKASKEFSCDFHKEKQLLADECQKMAVRPKQNVFFLSPVLDYFVIDEDTTIKLIVHQDDTWSRDTPEEPRRLEFTCGARNSSEEILQKVLLDLLSPEAIAQNEDKIPAGDYALKVYGSDEFLVRDVPIGKHPFVGDLLAKGRDVELEVGKSRLPTTPASNGTSKRLPPLTYPTVNAELFGTFCETLKSHVEKCLANPQDKRLRQPVLQSIKMITTFINNTQPLDLLAAIDMLFSANCAESLADAISCIVSALLRLLRAYCRCALTDFSVVEPSVEEAEAPECVPTTTMRDSSMCDEQLLLNIESVHNLPGHWISKYKSFFVEAHLMYGTKSYGKCSSSARTAVLKYNFVNVPIQLWADFDVHISALPREAQVCFILRGVPLVEEAVPCPPAEVIGNNGGSNNCSSSGNSSGYASARCSATSESGGFGISAHRLASASLPLYNVDGFLLQGRVLVPLDKMDGDLVHPWGPRPLIRHPDELVLVVKCLEYDYRIQFPTIEPGEICEREFGSLPQDEQETLHALVDSAVSHHLSEDDKELLWSRRNCLQQMPRAFPLVMASSFSWGPYSLGNIYALLAKCAKLPPAVAVELLLPYFQDRVLRECAVRRWLTQASSVFLFDIIVQLVEALRYETFENSALALFLLEQCARDRRYAFELYWQLHPRISNAKNPSFGARCQLLQQMLLELGIPSLDNEIAFQHLFLDRLDKVAASVKESAVDGNMNKVLHKELHLLSDELDMRNVRIPIVPAFQCRSISVPDCAIFNSLTKPIKLIINGKRGQFGIIYKAGDDLRQDSVVLQLVRAMNDIWLSEQLDLRMVLFRCMPTGSKKGLIELVPNCKTLREIQIVSSGAAGVFKDEVLNEWLARQNPSEFQFKAALENFRRSCAGWCVATYVLGIGDRHNDNILVTTNGHVFHIDFGKYMGDWQMAAGFKRDRVPFVFTPEMAYVINGGQSSTEHFQRFVDECCQALNLLRKSAQTVLNIMRFLSCSDIPGMSMDSVTFVENNLLFDLSDAQATMLFTQMIKESLQSKFPRLNFLAHTLAQFRGNPLGGRSEDMNRLSFISELCNEKSEGRIESVHVNSYQKWRNPEKIYMYKLLVKRQQENVTTEIFRSFAEFQELHWKLCYRFSSRAIPQLCHTVNFGRTNIRAVAVRRQVDMQYFLQRLFALSDEVAHSELVYTFMHPIYRDTEPEARKFSALSETCADGLSAQCQLLLRLAWDESQSELRIFVGHAKNLPLVGREQPPDSYVKSYLRWTGTVAPQRQWKRKTHVVRNAQNPTYNAEVCYSLSSAALSGEFGLQHNPSSSSCCALSAALKLDIAVWHCGNAVLKDNFQIAATSIPIGNLLLAVTTTRKGVREVERWFTLNLAYT</sequence>
<dbReference type="GO" id="GO:0043491">
    <property type="term" value="P:phosphatidylinositol 3-kinase/protein kinase B signal transduction"/>
    <property type="evidence" value="ECO:0007669"/>
    <property type="project" value="TreeGrafter"/>
</dbReference>
<dbReference type="Gene3D" id="1.10.1070.11">
    <property type="entry name" value="Phosphatidylinositol 3-/4-kinase, catalytic domain"/>
    <property type="match status" value="1"/>
</dbReference>
<dbReference type="InterPro" id="IPR000008">
    <property type="entry name" value="C2_dom"/>
</dbReference>
<dbReference type="GO" id="GO:0005886">
    <property type="term" value="C:plasma membrane"/>
    <property type="evidence" value="ECO:0007669"/>
    <property type="project" value="TreeGrafter"/>
</dbReference>
<dbReference type="SMART" id="SM00239">
    <property type="entry name" value="C2"/>
    <property type="match status" value="1"/>
</dbReference>
<evidence type="ECO:0000313" key="17">
    <source>
        <dbReference type="WBParaSite" id="Gr19_v10_g10248.t1"/>
    </source>
</evidence>
<dbReference type="InterPro" id="IPR002420">
    <property type="entry name" value="PI3K-type_C2_dom"/>
</dbReference>
<feature type="region of interest" description="Disordered" evidence="9">
    <location>
        <begin position="299"/>
        <end position="323"/>
    </location>
</feature>
<dbReference type="InterPro" id="IPR011009">
    <property type="entry name" value="Kinase-like_dom_sf"/>
</dbReference>
<comment type="catalytic activity">
    <reaction evidence="7">
        <text>a 1,2-diacyl-sn-glycero-3-phospho-(1D-myo-inositol 4-phosphate) + ATP = a 1,2-diacyl-sn-glycero-3-phospho-(1D-myo-inositol-3,4-bisphosphate) + ADP + H(+)</text>
        <dbReference type="Rhea" id="RHEA:18373"/>
        <dbReference type="ChEBI" id="CHEBI:15378"/>
        <dbReference type="ChEBI" id="CHEBI:30616"/>
        <dbReference type="ChEBI" id="CHEBI:57658"/>
        <dbReference type="ChEBI" id="CHEBI:58178"/>
        <dbReference type="ChEBI" id="CHEBI:456216"/>
        <dbReference type="EC" id="2.7.1.154"/>
    </reaction>
    <physiologicalReaction direction="left-to-right" evidence="7">
        <dbReference type="Rhea" id="RHEA:18374"/>
    </physiologicalReaction>
</comment>
<dbReference type="WBParaSite" id="Gr19_v10_g10248.t1">
    <property type="protein sequence ID" value="Gr19_v10_g10248.t1"/>
    <property type="gene ID" value="Gr19_v10_g10248"/>
</dbReference>
<evidence type="ECO:0000256" key="2">
    <source>
        <dbReference type="ARBA" id="ARBA00022741"/>
    </source>
</evidence>
<dbReference type="InterPro" id="IPR016024">
    <property type="entry name" value="ARM-type_fold"/>
</dbReference>
<dbReference type="GO" id="GO:0005942">
    <property type="term" value="C:phosphatidylinositol 3-kinase complex"/>
    <property type="evidence" value="ECO:0007669"/>
    <property type="project" value="TreeGrafter"/>
</dbReference>
<dbReference type="SMART" id="SM00145">
    <property type="entry name" value="PI3Ka"/>
    <property type="match status" value="1"/>
</dbReference>
<dbReference type="PROSITE" id="PS50004">
    <property type="entry name" value="C2"/>
    <property type="match status" value="1"/>
</dbReference>
<evidence type="ECO:0000259" key="13">
    <source>
        <dbReference type="PROSITE" id="PS51545"/>
    </source>
</evidence>
<evidence type="ECO:0000256" key="6">
    <source>
        <dbReference type="ARBA" id="ARBA00023985"/>
    </source>
</evidence>
<keyword evidence="16" id="KW-1185">Reference proteome</keyword>
<dbReference type="GO" id="GO:0005737">
    <property type="term" value="C:cytoplasm"/>
    <property type="evidence" value="ECO:0007669"/>
    <property type="project" value="TreeGrafter"/>
</dbReference>
<evidence type="ECO:0000259" key="14">
    <source>
        <dbReference type="PROSITE" id="PS51546"/>
    </source>
</evidence>
<dbReference type="SMART" id="SM00146">
    <property type="entry name" value="PI3Kc"/>
    <property type="match status" value="1"/>
</dbReference>